<dbReference type="SMART" id="SM00471">
    <property type="entry name" value="HDc"/>
    <property type="match status" value="1"/>
</dbReference>
<proteinExistence type="predicted"/>
<sequence length="306" mass="34846">MSTVSEPDKRVLELEFVKDRVDHLPVMPSVIAQLKQLSHDSVDFYAKVAVLAQHYPPLAARILNYAHSSPAPLKPTYSCEHALERIGIFKTLELMKALEEIQFVEPARQGVEVCWRHSVETARICQLLAEHTPGFGVNSDLAYICGLLHDIGRLVLLQIPVQDVEVLEATGWDSPEELNDLEEQVFGFNHADVGYLAARQWNLPHDVTQILRYHHDYNFWQNERLSLYFRKLLILVQFADALSILVIKNPEWPAWSEVLLKGSISECCIQKSWPDIAFPIELLTKELPRIVDLSEKVTDAQALYSG</sequence>
<dbReference type="PANTHER" id="PTHR33525:SF6">
    <property type="entry name" value="HDOD DOMAIN-CONTAINING PROTEIN"/>
    <property type="match status" value="1"/>
</dbReference>
<dbReference type="PANTHER" id="PTHR33525">
    <property type="match status" value="1"/>
</dbReference>
<dbReference type="InterPro" id="IPR013976">
    <property type="entry name" value="HDOD"/>
</dbReference>
<name>A0ABY5GRB6_9GAMM</name>
<evidence type="ECO:0000313" key="3">
    <source>
        <dbReference type="Proteomes" id="UP001059950"/>
    </source>
</evidence>
<dbReference type="Pfam" id="PF08668">
    <property type="entry name" value="HDOD"/>
    <property type="match status" value="1"/>
</dbReference>
<dbReference type="InterPro" id="IPR003607">
    <property type="entry name" value="HD/PDEase_dom"/>
</dbReference>
<dbReference type="PROSITE" id="PS51833">
    <property type="entry name" value="HDOD"/>
    <property type="match status" value="1"/>
</dbReference>
<accession>A0ABY5GRB6</accession>
<dbReference type="Gene3D" id="1.10.3210.10">
    <property type="entry name" value="Hypothetical protein af1432"/>
    <property type="match status" value="1"/>
</dbReference>
<dbReference type="InterPro" id="IPR006675">
    <property type="entry name" value="HDIG_dom"/>
</dbReference>
<feature type="domain" description="HDOD" evidence="1">
    <location>
        <begin position="24"/>
        <end position="217"/>
    </location>
</feature>
<dbReference type="CDD" id="cd00077">
    <property type="entry name" value="HDc"/>
    <property type="match status" value="1"/>
</dbReference>
<keyword evidence="3" id="KW-1185">Reference proteome</keyword>
<dbReference type="InterPro" id="IPR052340">
    <property type="entry name" value="RNase_Y/CdgJ"/>
</dbReference>
<evidence type="ECO:0000313" key="2">
    <source>
        <dbReference type="EMBL" id="UTW02319.1"/>
    </source>
</evidence>
<dbReference type="SUPFAM" id="SSF109604">
    <property type="entry name" value="HD-domain/PDEase-like"/>
    <property type="match status" value="1"/>
</dbReference>
<reference evidence="2" key="1">
    <citation type="submission" date="2021-04" db="EMBL/GenBank/DDBJ databases">
        <title>Oceanospirillales bacteria with DddD are important DMSP degraders in coastal seawater.</title>
        <authorList>
            <person name="Liu J."/>
        </authorList>
    </citation>
    <scope>NUCLEOTIDE SEQUENCE</scope>
    <source>
        <strain evidence="2">GY6</strain>
    </source>
</reference>
<protein>
    <submittedName>
        <fullName evidence="2">HDOD domain-containing protein</fullName>
    </submittedName>
</protein>
<dbReference type="EMBL" id="CP073344">
    <property type="protein sequence ID" value="UTW02319.1"/>
    <property type="molecule type" value="Genomic_DNA"/>
</dbReference>
<organism evidence="2 3">
    <name type="scientific">Amphritea atlantica</name>
    <dbReference type="NCBI Taxonomy" id="355243"/>
    <lineage>
        <taxon>Bacteria</taxon>
        <taxon>Pseudomonadati</taxon>
        <taxon>Pseudomonadota</taxon>
        <taxon>Gammaproteobacteria</taxon>
        <taxon>Oceanospirillales</taxon>
        <taxon>Oceanospirillaceae</taxon>
        <taxon>Amphritea</taxon>
    </lineage>
</organism>
<gene>
    <name evidence="2" type="ORF">KDX31_13245</name>
</gene>
<evidence type="ECO:0000259" key="1">
    <source>
        <dbReference type="PROSITE" id="PS51833"/>
    </source>
</evidence>
<dbReference type="NCBIfam" id="TIGR00277">
    <property type="entry name" value="HDIG"/>
    <property type="match status" value="1"/>
</dbReference>
<dbReference type="Proteomes" id="UP001059950">
    <property type="component" value="Chromosome"/>
</dbReference>